<feature type="domain" description="RNA-binding S4" evidence="6">
    <location>
        <begin position="3"/>
        <end position="67"/>
    </location>
</feature>
<dbReference type="GO" id="GO:0003723">
    <property type="term" value="F:RNA binding"/>
    <property type="evidence" value="ECO:0007669"/>
    <property type="project" value="UniProtKB-KW"/>
</dbReference>
<organism evidence="7 8">
    <name type="scientific">Weissella halotolerans DSM 20190</name>
    <dbReference type="NCBI Taxonomy" id="1123500"/>
    <lineage>
        <taxon>Bacteria</taxon>
        <taxon>Bacillati</taxon>
        <taxon>Bacillota</taxon>
        <taxon>Bacilli</taxon>
        <taxon>Lactobacillales</taxon>
        <taxon>Lactobacillaceae</taxon>
        <taxon>Weissella</taxon>
    </lineage>
</organism>
<dbReference type="CDD" id="cd02870">
    <property type="entry name" value="PseudoU_synth_RsuA_like"/>
    <property type="match status" value="1"/>
</dbReference>
<evidence type="ECO:0000256" key="2">
    <source>
        <dbReference type="ARBA" id="ARBA00022884"/>
    </source>
</evidence>
<dbReference type="SUPFAM" id="SSF55174">
    <property type="entry name" value="Alpha-L RNA-binding motif"/>
    <property type="match status" value="1"/>
</dbReference>
<dbReference type="InParanoid" id="A0A0R2FY83"/>
<name>A0A0R2FY83_9LACO</name>
<dbReference type="GO" id="GO:0000455">
    <property type="term" value="P:enzyme-directed rRNA pseudouridine synthesis"/>
    <property type="evidence" value="ECO:0007669"/>
    <property type="project" value="UniProtKB-ARBA"/>
</dbReference>
<accession>A0A0R2FY83</accession>
<reference evidence="7 8" key="1">
    <citation type="journal article" date="2015" name="Genome Announc.">
        <title>Expanding the biotechnology potential of lactobacilli through comparative genomics of 213 strains and associated genera.</title>
        <authorList>
            <person name="Sun Z."/>
            <person name="Harris H.M."/>
            <person name="McCann A."/>
            <person name="Guo C."/>
            <person name="Argimon S."/>
            <person name="Zhang W."/>
            <person name="Yang X."/>
            <person name="Jeffery I.B."/>
            <person name="Cooney J.C."/>
            <person name="Kagawa T.F."/>
            <person name="Liu W."/>
            <person name="Song Y."/>
            <person name="Salvetti E."/>
            <person name="Wrobel A."/>
            <person name="Rasinkangas P."/>
            <person name="Parkhill J."/>
            <person name="Rea M.C."/>
            <person name="O'Sullivan O."/>
            <person name="Ritari J."/>
            <person name="Douillard F.P."/>
            <person name="Paul Ross R."/>
            <person name="Yang R."/>
            <person name="Briner A.E."/>
            <person name="Felis G.E."/>
            <person name="de Vos W.M."/>
            <person name="Barrangou R."/>
            <person name="Klaenhammer T.R."/>
            <person name="Caufield P.W."/>
            <person name="Cui Y."/>
            <person name="Zhang H."/>
            <person name="O'Toole P.W."/>
        </authorList>
    </citation>
    <scope>NUCLEOTIDE SEQUENCE [LARGE SCALE GENOMIC DNA]</scope>
    <source>
        <strain evidence="7 8">DSM 20190</strain>
    </source>
</reference>
<dbReference type="InterPro" id="IPR018496">
    <property type="entry name" value="PsdUridine_synth_RsuA/RluB_CS"/>
</dbReference>
<dbReference type="Pfam" id="PF01479">
    <property type="entry name" value="S4"/>
    <property type="match status" value="1"/>
</dbReference>
<dbReference type="GO" id="GO:0005829">
    <property type="term" value="C:cytosol"/>
    <property type="evidence" value="ECO:0007669"/>
    <property type="project" value="UniProtKB-ARBA"/>
</dbReference>
<protein>
    <recommendedName>
        <fullName evidence="5">Pseudouridine synthase</fullName>
        <ecNumber evidence="5">5.4.99.-</ecNumber>
    </recommendedName>
</protein>
<dbReference type="NCBIfam" id="TIGR00093">
    <property type="entry name" value="pseudouridine synthase"/>
    <property type="match status" value="1"/>
</dbReference>
<dbReference type="InterPro" id="IPR042092">
    <property type="entry name" value="PsdUridine_s_RsuA/RluB/E/F_cat"/>
</dbReference>
<dbReference type="PANTHER" id="PTHR47683">
    <property type="entry name" value="PSEUDOURIDINE SYNTHASE FAMILY PROTEIN-RELATED"/>
    <property type="match status" value="1"/>
</dbReference>
<dbReference type="InterPro" id="IPR006145">
    <property type="entry name" value="PsdUridine_synth_RsuA/RluA"/>
</dbReference>
<dbReference type="FunFam" id="3.30.70.1560:FF:000001">
    <property type="entry name" value="Pseudouridine synthase"/>
    <property type="match status" value="1"/>
</dbReference>
<dbReference type="Pfam" id="PF00849">
    <property type="entry name" value="PseudoU_synth_2"/>
    <property type="match status" value="1"/>
</dbReference>
<evidence type="ECO:0000313" key="8">
    <source>
        <dbReference type="Proteomes" id="UP000051296"/>
    </source>
</evidence>
<dbReference type="Gene3D" id="3.30.70.1560">
    <property type="entry name" value="Alpha-L RNA-binding motif"/>
    <property type="match status" value="1"/>
</dbReference>
<dbReference type="PATRIC" id="fig|1123500.6.peg.175"/>
<dbReference type="SMART" id="SM00363">
    <property type="entry name" value="S4"/>
    <property type="match status" value="1"/>
</dbReference>
<keyword evidence="2 4" id="KW-0694">RNA-binding</keyword>
<dbReference type="FunCoup" id="A0A0R2FY83">
    <property type="interactions" value="310"/>
</dbReference>
<dbReference type="EC" id="5.4.99.-" evidence="5"/>
<dbReference type="OrthoDB" id="9807213at2"/>
<dbReference type="eggNOG" id="COG1187">
    <property type="taxonomic scope" value="Bacteria"/>
</dbReference>
<keyword evidence="3 5" id="KW-0413">Isomerase</keyword>
<dbReference type="PANTHER" id="PTHR47683:SF2">
    <property type="entry name" value="RNA-BINDING S4 DOMAIN-CONTAINING PROTEIN"/>
    <property type="match status" value="1"/>
</dbReference>
<proteinExistence type="inferred from homology"/>
<dbReference type="SUPFAM" id="SSF55120">
    <property type="entry name" value="Pseudouridine synthase"/>
    <property type="match status" value="1"/>
</dbReference>
<dbReference type="InterPro" id="IPR000748">
    <property type="entry name" value="PsdUridine_synth_RsuA/RluB/E/F"/>
</dbReference>
<dbReference type="STRING" id="1123500.GCA_000420365_00326"/>
<evidence type="ECO:0000256" key="4">
    <source>
        <dbReference type="PROSITE-ProRule" id="PRU00182"/>
    </source>
</evidence>
<dbReference type="RefSeq" id="WP_022791128.1">
    <property type="nucleotide sequence ID" value="NZ_ATUU01000001.1"/>
</dbReference>
<dbReference type="InterPro" id="IPR020094">
    <property type="entry name" value="TruA/RsuA/RluB/E/F_N"/>
</dbReference>
<keyword evidence="8" id="KW-1185">Reference proteome</keyword>
<dbReference type="EMBL" id="JQAX01000001">
    <property type="protein sequence ID" value="KRN33379.1"/>
    <property type="molecule type" value="Genomic_DNA"/>
</dbReference>
<sequence>MAERLQKVMAQAGVASRRASEDLITQGRVTVNGQVVRTLGTKVEPHDHIEVDGAPLEGRERLVYYLLNKPREVVTTVNDDKDRLTVMDIVADVKERIYPVGRLDYDTTGALLMTNDGELANQLMHPRFQMEKVYVAKVKGIPSNDELKTLRQGVTVHTIVNHRHETFHAAPAKAEIIGADKQKQTAIVRLTIHEGRYHQVKEMLKAVGHPVLKLTRERYGILDLTSLAPGEYRPLRREEVQALKQGKTFRKSAGRL</sequence>
<evidence type="ECO:0000313" key="7">
    <source>
        <dbReference type="EMBL" id="KRN33379.1"/>
    </source>
</evidence>
<dbReference type="CDD" id="cd00165">
    <property type="entry name" value="S4"/>
    <property type="match status" value="1"/>
</dbReference>
<evidence type="ECO:0000256" key="5">
    <source>
        <dbReference type="RuleBase" id="RU003887"/>
    </source>
</evidence>
<dbReference type="PROSITE" id="PS01149">
    <property type="entry name" value="PSI_RSU"/>
    <property type="match status" value="1"/>
</dbReference>
<evidence type="ECO:0000256" key="3">
    <source>
        <dbReference type="ARBA" id="ARBA00023235"/>
    </source>
</evidence>
<evidence type="ECO:0000259" key="6">
    <source>
        <dbReference type="SMART" id="SM00363"/>
    </source>
</evidence>
<dbReference type="InterPro" id="IPR050343">
    <property type="entry name" value="RsuA_PseudoU_synthase"/>
</dbReference>
<comment type="caution">
    <text evidence="7">The sequence shown here is derived from an EMBL/GenBank/DDBJ whole genome shotgun (WGS) entry which is preliminary data.</text>
</comment>
<dbReference type="FunFam" id="3.10.290.10:FF:000003">
    <property type="entry name" value="Pseudouridine synthase"/>
    <property type="match status" value="1"/>
</dbReference>
<dbReference type="InterPro" id="IPR002942">
    <property type="entry name" value="S4_RNA-bd"/>
</dbReference>
<dbReference type="GO" id="GO:0120159">
    <property type="term" value="F:rRNA pseudouridine synthase activity"/>
    <property type="evidence" value="ECO:0007669"/>
    <property type="project" value="UniProtKB-ARBA"/>
</dbReference>
<gene>
    <name evidence="7" type="ORF">IV68_GL000177</name>
</gene>
<evidence type="ECO:0000256" key="1">
    <source>
        <dbReference type="ARBA" id="ARBA00008348"/>
    </source>
</evidence>
<dbReference type="PROSITE" id="PS50889">
    <property type="entry name" value="S4"/>
    <property type="match status" value="1"/>
</dbReference>
<dbReference type="AlphaFoldDB" id="A0A0R2FY83"/>
<dbReference type="Proteomes" id="UP000051296">
    <property type="component" value="Unassembled WGS sequence"/>
</dbReference>
<dbReference type="InterPro" id="IPR036986">
    <property type="entry name" value="S4_RNA-bd_sf"/>
</dbReference>
<dbReference type="InterPro" id="IPR020103">
    <property type="entry name" value="PsdUridine_synth_cat_dom_sf"/>
</dbReference>
<dbReference type="Gene3D" id="3.10.290.10">
    <property type="entry name" value="RNA-binding S4 domain"/>
    <property type="match status" value="1"/>
</dbReference>
<dbReference type="Gene3D" id="3.30.70.580">
    <property type="entry name" value="Pseudouridine synthase I, catalytic domain, N-terminal subdomain"/>
    <property type="match status" value="1"/>
</dbReference>
<comment type="similarity">
    <text evidence="1 5">Belongs to the pseudouridine synthase RsuA family.</text>
</comment>